<dbReference type="PANTHER" id="PTHR34390">
    <property type="entry name" value="UPF0442 PROTEIN YJJB-RELATED"/>
    <property type="match status" value="1"/>
</dbReference>
<keyword evidence="5 8" id="KW-0472">Membrane</keyword>
<evidence type="ECO:0000313" key="10">
    <source>
        <dbReference type="EMBL" id="RDI68100.1"/>
    </source>
</evidence>
<sequence>MRRIRIGRTRASVERSAAGGVEGGNRARVRRRRQRVVTAEQRRDIALLLRGSIYSEVTPSPTATGEEYSPRQVIDFCLDLGEVMLSSGADARSVEVAIVAVSATWNLAAVELVFSGSSIHMVYAVPDEPTIAGLRAVRETGADLHRLNNVYGVVDDIVGHRIDMTEASGRLVEEMRSGPRWPYGVVAGAMGVLGVVVALQAGGTYWSALGAFVLMFVLMYLGRALGSRYLPIFFVAVAQMAVTTVVGSLAISYSPINPGEAASMVAACVVLLLPHPAIVATAQDAISGFRSLALVRGLGIGLVVLGMVTGIQVGLAITRWVNLEVDPSSIQLTGLTPLWALFASAIAAAANAFAQGATARVVPIAMAAAVFTQVILQLCARAHIGLQLSLMLGAAILGAICTWTAARLRISPASIIVPAFCGALLPSLAVAHSLLRFIGHAPGSGVSFALAVLTTLAIGAGLVLGNFVATGGARRMVGMRTRIRSASLDTEPRPTAREVRPEP</sequence>
<dbReference type="GO" id="GO:0015744">
    <property type="term" value="P:succinate transport"/>
    <property type="evidence" value="ECO:0007669"/>
    <property type="project" value="TreeGrafter"/>
</dbReference>
<evidence type="ECO:0000256" key="6">
    <source>
        <dbReference type="ARBA" id="ARBA00034125"/>
    </source>
</evidence>
<feature type="region of interest" description="Disordered" evidence="7">
    <location>
        <begin position="1"/>
        <end position="26"/>
    </location>
</feature>
<feature type="transmembrane region" description="Helical" evidence="8">
    <location>
        <begin position="384"/>
        <end position="406"/>
    </location>
</feature>
<proteinExistence type="inferred from homology"/>
<dbReference type="EMBL" id="QQBC01000002">
    <property type="protein sequence ID" value="RDI68100.1"/>
    <property type="molecule type" value="Genomic_DNA"/>
</dbReference>
<feature type="transmembrane region" description="Helical" evidence="8">
    <location>
        <begin position="337"/>
        <end position="354"/>
    </location>
</feature>
<feature type="transmembrane region" description="Helical" evidence="8">
    <location>
        <begin position="413"/>
        <end position="435"/>
    </location>
</feature>
<feature type="transmembrane region" description="Helical" evidence="8">
    <location>
        <begin position="205"/>
        <end position="222"/>
    </location>
</feature>
<keyword evidence="3 8" id="KW-0812">Transmembrane</keyword>
<keyword evidence="2" id="KW-1003">Cell membrane</keyword>
<dbReference type="GO" id="GO:0005886">
    <property type="term" value="C:plasma membrane"/>
    <property type="evidence" value="ECO:0007669"/>
    <property type="project" value="UniProtKB-SubCell"/>
</dbReference>
<evidence type="ECO:0000256" key="1">
    <source>
        <dbReference type="ARBA" id="ARBA00004651"/>
    </source>
</evidence>
<protein>
    <submittedName>
        <fullName evidence="10">Uncharacterized membrane protein YjjP (DUF1212 family)</fullName>
    </submittedName>
</protein>
<dbReference type="GO" id="GO:0022857">
    <property type="term" value="F:transmembrane transporter activity"/>
    <property type="evidence" value="ECO:0007669"/>
    <property type="project" value="InterPro"/>
</dbReference>
<name>A0A370IBW9_9NOCA</name>
<evidence type="ECO:0000256" key="4">
    <source>
        <dbReference type="ARBA" id="ARBA00022989"/>
    </source>
</evidence>
<feature type="transmembrane region" description="Helical" evidence="8">
    <location>
        <begin position="263"/>
        <end position="282"/>
    </location>
</feature>
<evidence type="ECO:0000256" key="5">
    <source>
        <dbReference type="ARBA" id="ARBA00023136"/>
    </source>
</evidence>
<dbReference type="STRING" id="1210086.GCA_001613105_01078"/>
<evidence type="ECO:0000256" key="3">
    <source>
        <dbReference type="ARBA" id="ARBA00022692"/>
    </source>
</evidence>
<dbReference type="Pfam" id="PF06738">
    <property type="entry name" value="ThrE"/>
    <property type="match status" value="1"/>
</dbReference>
<evidence type="ECO:0000256" key="7">
    <source>
        <dbReference type="SAM" id="MobiDB-lite"/>
    </source>
</evidence>
<reference evidence="10 11" key="1">
    <citation type="submission" date="2018-07" db="EMBL/GenBank/DDBJ databases">
        <title>Genomic Encyclopedia of Type Strains, Phase IV (KMG-IV): sequencing the most valuable type-strain genomes for metagenomic binning, comparative biology and taxonomic classification.</title>
        <authorList>
            <person name="Goeker M."/>
        </authorList>
    </citation>
    <scope>NUCLEOTIDE SEQUENCE [LARGE SCALE GENOMIC DNA]</scope>
    <source>
        <strain evidence="10 11">DSM 44290</strain>
    </source>
</reference>
<feature type="transmembrane region" description="Helical" evidence="8">
    <location>
        <begin position="229"/>
        <end position="251"/>
    </location>
</feature>
<comment type="similarity">
    <text evidence="6">Belongs to the ThrE exporter (TC 2.A.79) family.</text>
</comment>
<feature type="transmembrane region" description="Helical" evidence="8">
    <location>
        <begin position="181"/>
        <end position="199"/>
    </location>
</feature>
<dbReference type="InterPro" id="IPR050539">
    <property type="entry name" value="ThrE_Dicarb/AminoAcid_Exp"/>
</dbReference>
<feature type="transmembrane region" description="Helical" evidence="8">
    <location>
        <begin position="294"/>
        <end position="317"/>
    </location>
</feature>
<dbReference type="InterPro" id="IPR010619">
    <property type="entry name" value="ThrE-like_N"/>
</dbReference>
<evidence type="ECO:0000313" key="11">
    <source>
        <dbReference type="Proteomes" id="UP000254869"/>
    </source>
</evidence>
<dbReference type="PANTHER" id="PTHR34390:SF2">
    <property type="entry name" value="SUCCINATE TRANSPORTER SUBUNIT YJJP-RELATED"/>
    <property type="match status" value="1"/>
</dbReference>
<feature type="domain" description="Threonine/serine exporter-like N-terminal" evidence="9">
    <location>
        <begin position="75"/>
        <end position="317"/>
    </location>
</feature>
<comment type="subcellular location">
    <subcellularLocation>
        <location evidence="1">Cell membrane</location>
        <topology evidence="1">Multi-pass membrane protein</topology>
    </subcellularLocation>
</comment>
<accession>A0A370IBW9</accession>
<evidence type="ECO:0000256" key="8">
    <source>
        <dbReference type="SAM" id="Phobius"/>
    </source>
</evidence>
<feature type="transmembrane region" description="Helical" evidence="8">
    <location>
        <begin position="361"/>
        <end position="378"/>
    </location>
</feature>
<evidence type="ECO:0000259" key="9">
    <source>
        <dbReference type="Pfam" id="PF06738"/>
    </source>
</evidence>
<keyword evidence="11" id="KW-1185">Reference proteome</keyword>
<keyword evidence="4 8" id="KW-1133">Transmembrane helix</keyword>
<evidence type="ECO:0000256" key="2">
    <source>
        <dbReference type="ARBA" id="ARBA00022475"/>
    </source>
</evidence>
<gene>
    <name evidence="10" type="ORF">DFR76_102501</name>
</gene>
<comment type="caution">
    <text evidence="10">The sequence shown here is derived from an EMBL/GenBank/DDBJ whole genome shotgun (WGS) entry which is preliminary data.</text>
</comment>
<feature type="transmembrane region" description="Helical" evidence="8">
    <location>
        <begin position="447"/>
        <end position="469"/>
    </location>
</feature>
<dbReference type="AlphaFoldDB" id="A0A370IBW9"/>
<dbReference type="Proteomes" id="UP000254869">
    <property type="component" value="Unassembled WGS sequence"/>
</dbReference>
<dbReference type="RefSeq" id="WP_082875561.1">
    <property type="nucleotide sequence ID" value="NZ_QQBC01000002.1"/>
</dbReference>
<organism evidence="10 11">
    <name type="scientific">Nocardia pseudobrasiliensis</name>
    <dbReference type="NCBI Taxonomy" id="45979"/>
    <lineage>
        <taxon>Bacteria</taxon>
        <taxon>Bacillati</taxon>
        <taxon>Actinomycetota</taxon>
        <taxon>Actinomycetes</taxon>
        <taxon>Mycobacteriales</taxon>
        <taxon>Nocardiaceae</taxon>
        <taxon>Nocardia</taxon>
    </lineage>
</organism>